<reference evidence="1 2" key="1">
    <citation type="submission" date="2015-01" db="EMBL/GenBank/DDBJ databases">
        <title>Evolution of Trichinella species and genotypes.</title>
        <authorList>
            <person name="Korhonen P.K."/>
            <person name="Edoardo P."/>
            <person name="Giuseppe L.R."/>
            <person name="Gasser R.B."/>
        </authorList>
    </citation>
    <scope>NUCLEOTIDE SEQUENCE [LARGE SCALE GENOMIC DNA]</scope>
    <source>
        <strain evidence="1">ISS141</strain>
    </source>
</reference>
<dbReference type="AlphaFoldDB" id="A0A0V0XFT8"/>
<comment type="caution">
    <text evidence="1">The sequence shown here is derived from an EMBL/GenBank/DDBJ whole genome shotgun (WGS) entry which is preliminary data.</text>
</comment>
<accession>A0A0V0XFT8</accession>
<protein>
    <submittedName>
        <fullName evidence="1">Uncharacterized protein</fullName>
    </submittedName>
</protein>
<evidence type="ECO:0000313" key="1">
    <source>
        <dbReference type="EMBL" id="KRX86913.1"/>
    </source>
</evidence>
<sequence length="113" mass="12683">MADIPILRLVTNPCSIVYESRAYKLKYTGTPENRGMFQSAKLDYASTQKLTRTPHGNDCPANDHAAYKIEKQAMLKKPSAEEAKTICQIYDEEAPPLSHQHTASFHFLKKSGV</sequence>
<evidence type="ECO:0000313" key="2">
    <source>
        <dbReference type="Proteomes" id="UP000054815"/>
    </source>
</evidence>
<gene>
    <name evidence="1" type="ORF">T4E_10995</name>
</gene>
<organism evidence="1 2">
    <name type="scientific">Trichinella pseudospiralis</name>
    <name type="common">Parasitic roundworm</name>
    <dbReference type="NCBI Taxonomy" id="6337"/>
    <lineage>
        <taxon>Eukaryota</taxon>
        <taxon>Metazoa</taxon>
        <taxon>Ecdysozoa</taxon>
        <taxon>Nematoda</taxon>
        <taxon>Enoplea</taxon>
        <taxon>Dorylaimia</taxon>
        <taxon>Trichinellida</taxon>
        <taxon>Trichinellidae</taxon>
        <taxon>Trichinella</taxon>
    </lineage>
</organism>
<dbReference type="Proteomes" id="UP000054815">
    <property type="component" value="Unassembled WGS sequence"/>
</dbReference>
<name>A0A0V0XFT8_TRIPS</name>
<proteinExistence type="predicted"/>
<dbReference type="EMBL" id="JYDU01000325">
    <property type="protein sequence ID" value="KRX86913.1"/>
    <property type="molecule type" value="Genomic_DNA"/>
</dbReference>